<dbReference type="EMBL" id="BMFH01000002">
    <property type="protein sequence ID" value="GGD56342.1"/>
    <property type="molecule type" value="Genomic_DNA"/>
</dbReference>
<dbReference type="InterPro" id="IPR050732">
    <property type="entry name" value="Beta-glucan_modifiers"/>
</dbReference>
<dbReference type="InterPro" id="IPR000490">
    <property type="entry name" value="Glyco_hydro_17"/>
</dbReference>
<keyword evidence="5" id="KW-0964">Secreted</keyword>
<keyword evidence="4" id="KW-0134">Cell wall</keyword>
<dbReference type="InterPro" id="IPR017853">
    <property type="entry name" value="GH"/>
</dbReference>
<evidence type="ECO:0000256" key="5">
    <source>
        <dbReference type="ARBA" id="ARBA00022525"/>
    </source>
</evidence>
<evidence type="ECO:0000256" key="3">
    <source>
        <dbReference type="ARBA" id="ARBA00022475"/>
    </source>
</evidence>
<keyword evidence="11" id="KW-0961">Cell wall biogenesis/degradation</keyword>
<keyword evidence="12" id="KW-0624">Polysaccharide degradation</keyword>
<dbReference type="Pfam" id="PF00332">
    <property type="entry name" value="Glyco_hydro_17"/>
    <property type="match status" value="1"/>
</dbReference>
<name>A0ABQ1R2W6_9FLAO</name>
<keyword evidence="6" id="KW-0732">Signal</keyword>
<accession>A0ABQ1R2W6</accession>
<evidence type="ECO:0000256" key="12">
    <source>
        <dbReference type="ARBA" id="ARBA00023326"/>
    </source>
</evidence>
<evidence type="ECO:0000256" key="7">
    <source>
        <dbReference type="ARBA" id="ARBA00022801"/>
    </source>
</evidence>
<evidence type="ECO:0000256" key="15">
    <source>
        <dbReference type="ARBA" id="ARBA00043078"/>
    </source>
</evidence>
<evidence type="ECO:0000256" key="4">
    <source>
        <dbReference type="ARBA" id="ARBA00022512"/>
    </source>
</evidence>
<dbReference type="Proteomes" id="UP000625780">
    <property type="component" value="Unassembled WGS sequence"/>
</dbReference>
<comment type="function">
    <text evidence="13">Glucanases play a role in cell expansion during growth, in cell-cell fusion during mating, and in spore release during sporulation. This enzyme may be involved in beta-glucan degradation. Active on laminarin and lichenan.</text>
</comment>
<evidence type="ECO:0000256" key="10">
    <source>
        <dbReference type="ARBA" id="ARBA00023277"/>
    </source>
</evidence>
<protein>
    <recommendedName>
        <fullName evidence="15">Endo-1,3-beta-glucanase btgC</fullName>
    </recommendedName>
    <alternativeName>
        <fullName evidence="14">Laminarinase btgC</fullName>
    </alternativeName>
</protein>
<reference evidence="17" key="1">
    <citation type="journal article" date="2019" name="Int. J. Syst. Evol. Microbiol.">
        <title>The Global Catalogue of Microorganisms (GCM) 10K type strain sequencing project: providing services to taxonomists for standard genome sequencing and annotation.</title>
        <authorList>
            <consortium name="The Broad Institute Genomics Platform"/>
            <consortium name="The Broad Institute Genome Sequencing Center for Infectious Disease"/>
            <person name="Wu L."/>
            <person name="Ma J."/>
        </authorList>
    </citation>
    <scope>NUCLEOTIDE SEQUENCE [LARGE SCALE GENOMIC DNA]</scope>
    <source>
        <strain evidence="17">CGMCC 1.12606</strain>
    </source>
</reference>
<comment type="caution">
    <text evidence="16">The sequence shown here is derived from an EMBL/GenBank/DDBJ whole genome shotgun (WGS) entry which is preliminary data.</text>
</comment>
<keyword evidence="17" id="KW-1185">Reference proteome</keyword>
<gene>
    <name evidence="16" type="ORF">GCM10011361_23620</name>
</gene>
<evidence type="ECO:0000256" key="9">
    <source>
        <dbReference type="ARBA" id="ARBA00023180"/>
    </source>
</evidence>
<keyword evidence="8" id="KW-0472">Membrane</keyword>
<dbReference type="SUPFAM" id="SSF51445">
    <property type="entry name" value="(Trans)glycosidases"/>
    <property type="match status" value="1"/>
</dbReference>
<sequence length="300" mass="34181">MSTRNISSRKEKYLALAALDYAGKTTNELKKLCRSVLDEGMHGLCFSPYLEGQNPGDQISEDQIRRRMEIISPYTKWIRSFSCTEGNEAIPRIAREFGIKTMVGAWLGDDPEINAQEVENLIQLANEGYVDIAAVGNEVMLRGDLTEDELLQKLDQVKKAIPDGIPVGYVDAYYEFAERPRITEACDVVLANCYPFWEGCDLDYSLLYMKDMYRRAINAAQGKKVIISETGWPFQGTNLEGAYPSYENALKYFMNTQKWAAEEDIEIFYFSSFDESWKVGAEGDVGAFWGLWDKDEQLKF</sequence>
<dbReference type="PANTHER" id="PTHR16631:SF17">
    <property type="entry name" value="GLUCAN ENDO-1,3-BETA-GLUCOSIDASE BTGC"/>
    <property type="match status" value="1"/>
</dbReference>
<evidence type="ECO:0000256" key="2">
    <source>
        <dbReference type="ARBA" id="ARBA00004236"/>
    </source>
</evidence>
<dbReference type="PANTHER" id="PTHR16631">
    <property type="entry name" value="GLUCAN 1,3-BETA-GLUCOSIDASE"/>
    <property type="match status" value="1"/>
</dbReference>
<evidence type="ECO:0000256" key="14">
    <source>
        <dbReference type="ARBA" id="ARBA00042373"/>
    </source>
</evidence>
<dbReference type="Gene3D" id="3.20.20.80">
    <property type="entry name" value="Glycosidases"/>
    <property type="match status" value="1"/>
</dbReference>
<keyword evidence="10" id="KW-0119">Carbohydrate metabolism</keyword>
<evidence type="ECO:0000256" key="6">
    <source>
        <dbReference type="ARBA" id="ARBA00022729"/>
    </source>
</evidence>
<proteinExistence type="predicted"/>
<keyword evidence="7" id="KW-0378">Hydrolase</keyword>
<evidence type="ECO:0000256" key="11">
    <source>
        <dbReference type="ARBA" id="ARBA00023316"/>
    </source>
</evidence>
<evidence type="ECO:0000313" key="17">
    <source>
        <dbReference type="Proteomes" id="UP000625780"/>
    </source>
</evidence>
<evidence type="ECO:0000256" key="1">
    <source>
        <dbReference type="ARBA" id="ARBA00004191"/>
    </source>
</evidence>
<keyword evidence="9" id="KW-0325">Glycoprotein</keyword>
<evidence type="ECO:0000256" key="13">
    <source>
        <dbReference type="ARBA" id="ARBA00037649"/>
    </source>
</evidence>
<keyword evidence="3" id="KW-1003">Cell membrane</keyword>
<evidence type="ECO:0000256" key="8">
    <source>
        <dbReference type="ARBA" id="ARBA00023136"/>
    </source>
</evidence>
<comment type="subcellular location">
    <subcellularLocation>
        <location evidence="2">Cell membrane</location>
    </subcellularLocation>
    <subcellularLocation>
        <location evidence="1">Secreted</location>
        <location evidence="1">Cell wall</location>
    </subcellularLocation>
</comment>
<evidence type="ECO:0000313" key="16">
    <source>
        <dbReference type="EMBL" id="GGD56342.1"/>
    </source>
</evidence>
<organism evidence="16 17">
    <name type="scientific">Muriicola marianensis</name>
    <dbReference type="NCBI Taxonomy" id="1324801"/>
    <lineage>
        <taxon>Bacteria</taxon>
        <taxon>Pseudomonadati</taxon>
        <taxon>Bacteroidota</taxon>
        <taxon>Flavobacteriia</taxon>
        <taxon>Flavobacteriales</taxon>
        <taxon>Flavobacteriaceae</taxon>
        <taxon>Muriicola</taxon>
    </lineage>
</organism>